<sequence length="97" mass="10671">MVFDHVIIMLRLTNIVIKSPDRAPEELIVKEIPSVKSLPPVLSAISSPFSLASSNLFHSLIFKSSKDGLQSFHLSAKPWETAKIDARPKTGRSEADS</sequence>
<proteinExistence type="predicted"/>
<geneLocation type="mitochondrion" evidence="1"/>
<keyword evidence="1" id="KW-0496">Mitochondrion</keyword>
<dbReference type="AlphaFoldDB" id="A0A1Y0B3A9"/>
<gene>
    <name evidence="1" type="ORF">AEK19_MT1759</name>
</gene>
<name>A0A1Y0B3A9_9LAMI</name>
<organism evidence="1">
    <name type="scientific">Utricularia reniformis</name>
    <dbReference type="NCBI Taxonomy" id="192314"/>
    <lineage>
        <taxon>Eukaryota</taxon>
        <taxon>Viridiplantae</taxon>
        <taxon>Streptophyta</taxon>
        <taxon>Embryophyta</taxon>
        <taxon>Tracheophyta</taxon>
        <taxon>Spermatophyta</taxon>
        <taxon>Magnoliopsida</taxon>
        <taxon>eudicotyledons</taxon>
        <taxon>Gunneridae</taxon>
        <taxon>Pentapetalae</taxon>
        <taxon>asterids</taxon>
        <taxon>lamiids</taxon>
        <taxon>Lamiales</taxon>
        <taxon>Lentibulariaceae</taxon>
        <taxon>Utricularia</taxon>
    </lineage>
</organism>
<dbReference type="EMBL" id="KY774314">
    <property type="protein sequence ID" value="ART31935.1"/>
    <property type="molecule type" value="Genomic_DNA"/>
</dbReference>
<evidence type="ECO:0000313" key="1">
    <source>
        <dbReference type="EMBL" id="ART31935.1"/>
    </source>
</evidence>
<protein>
    <submittedName>
        <fullName evidence="1">Uncharacterized protein</fullName>
    </submittedName>
</protein>
<accession>A0A1Y0B3A9</accession>
<reference evidence="1" key="1">
    <citation type="submission" date="2017-03" db="EMBL/GenBank/DDBJ databases">
        <title>The mitochondrial genome of the carnivorous plant Utricularia reniformis (Lentibulariaceae): structure, comparative analysis and evolutionary landmarks.</title>
        <authorList>
            <person name="Silva S.R."/>
            <person name="Alvarenga D.O."/>
            <person name="Michael T.P."/>
            <person name="Miranda V.F.O."/>
            <person name="Varani A.M."/>
        </authorList>
    </citation>
    <scope>NUCLEOTIDE SEQUENCE</scope>
</reference>